<comment type="cofactor">
    <cofactor evidence="10">
        <name>Mg(2+)</name>
        <dbReference type="ChEBI" id="CHEBI:18420"/>
    </cofactor>
    <text evidence="10">Binds 1 Mg(2+) ion per subunit.</text>
</comment>
<dbReference type="GO" id="GO:0009146">
    <property type="term" value="P:purine nucleoside triphosphate catabolic process"/>
    <property type="evidence" value="ECO:0007669"/>
    <property type="project" value="UniProtKB-UniRule"/>
</dbReference>
<dbReference type="PANTHER" id="PTHR11067:SF9">
    <property type="entry name" value="INOSINE TRIPHOSPHATE PYROPHOSPHATASE"/>
    <property type="match status" value="1"/>
</dbReference>
<dbReference type="GO" id="GO:0005829">
    <property type="term" value="C:cytosol"/>
    <property type="evidence" value="ECO:0007669"/>
    <property type="project" value="TreeGrafter"/>
</dbReference>
<keyword evidence="3 10" id="KW-0479">Metal-binding</keyword>
<evidence type="ECO:0000313" key="12">
    <source>
        <dbReference type="EMBL" id="GAQ94325.1"/>
    </source>
</evidence>
<evidence type="ECO:0000256" key="2">
    <source>
        <dbReference type="ARBA" id="ARBA00011738"/>
    </source>
</evidence>
<comment type="subunit">
    <text evidence="2 10">Homodimer.</text>
</comment>
<evidence type="ECO:0000256" key="3">
    <source>
        <dbReference type="ARBA" id="ARBA00022723"/>
    </source>
</evidence>
<dbReference type="GO" id="GO:0036220">
    <property type="term" value="F:ITP diphosphatase activity"/>
    <property type="evidence" value="ECO:0007669"/>
    <property type="project" value="UniProtKB-UniRule"/>
</dbReference>
<accession>A0A0U9HX84</accession>
<evidence type="ECO:0000256" key="10">
    <source>
        <dbReference type="HAMAP-Rule" id="MF_01405"/>
    </source>
</evidence>
<proteinExistence type="inferred from homology"/>
<dbReference type="GO" id="GO:0046872">
    <property type="term" value="F:metal ion binding"/>
    <property type="evidence" value="ECO:0007669"/>
    <property type="project" value="UniProtKB-KW"/>
</dbReference>
<evidence type="ECO:0000256" key="11">
    <source>
        <dbReference type="RuleBase" id="RU003781"/>
    </source>
</evidence>
<comment type="similarity">
    <text evidence="1 10 11">Belongs to the HAM1 NTPase family.</text>
</comment>
<keyword evidence="7 10" id="KW-0546">Nucleotide metabolism</keyword>
<dbReference type="InterPro" id="IPR020922">
    <property type="entry name" value="dITP/XTP_pyrophosphatase"/>
</dbReference>
<dbReference type="InterPro" id="IPR029001">
    <property type="entry name" value="ITPase-like_fam"/>
</dbReference>
<dbReference type="EMBL" id="BCNO01000001">
    <property type="protein sequence ID" value="GAQ94325.1"/>
    <property type="molecule type" value="Genomic_DNA"/>
</dbReference>
<comment type="caution">
    <text evidence="10">Lacks conserved residue(s) required for the propagation of feature annotation.</text>
</comment>
<comment type="function">
    <text evidence="10">Pyrophosphatase that catalyzes the hydrolysis of nucleoside triphosphates to their monophosphate derivatives, with a high preference for the non-canonical purine nucleotides XTP (xanthosine triphosphate), dITP (deoxyinosine triphosphate) and ITP. Seems to function as a house-cleaning enzyme that removes non-canonical purine nucleotides from the nucleotide pool, thus preventing their incorporation into DNA/RNA and avoiding chromosomal lesions.</text>
</comment>
<feature type="binding site" evidence="10">
    <location>
        <position position="176"/>
    </location>
    <ligand>
        <name>substrate</name>
    </ligand>
</feature>
<dbReference type="GO" id="GO:0009117">
    <property type="term" value="P:nucleotide metabolic process"/>
    <property type="evidence" value="ECO:0007669"/>
    <property type="project" value="UniProtKB-KW"/>
</dbReference>
<keyword evidence="6 10" id="KW-0460">Magnesium</keyword>
<dbReference type="STRING" id="86166.TAGGR_1505"/>
<name>A0A0U9HX84_9BACT</name>
<dbReference type="Pfam" id="PF01725">
    <property type="entry name" value="Ham1p_like"/>
    <property type="match status" value="1"/>
</dbReference>
<dbReference type="NCBIfam" id="NF011397">
    <property type="entry name" value="PRK14822.1"/>
    <property type="match status" value="1"/>
</dbReference>
<dbReference type="GO" id="GO:0036222">
    <property type="term" value="F:XTP diphosphatase activity"/>
    <property type="evidence" value="ECO:0007669"/>
    <property type="project" value="UniProtKB-UniRule"/>
</dbReference>
<dbReference type="AlphaFoldDB" id="A0A0U9HX84"/>
<keyword evidence="5 10" id="KW-0378">Hydrolase</keyword>
<evidence type="ECO:0000256" key="5">
    <source>
        <dbReference type="ARBA" id="ARBA00022801"/>
    </source>
</evidence>
<feature type="binding site" evidence="10">
    <location>
        <begin position="153"/>
        <end position="156"/>
    </location>
    <ligand>
        <name>substrate</name>
    </ligand>
</feature>
<feature type="binding site" evidence="10">
    <location>
        <begin position="8"/>
        <end position="13"/>
    </location>
    <ligand>
        <name>substrate</name>
    </ligand>
</feature>
<dbReference type="GO" id="GO:0017111">
    <property type="term" value="F:ribonucleoside triphosphate phosphatase activity"/>
    <property type="evidence" value="ECO:0007669"/>
    <property type="project" value="InterPro"/>
</dbReference>
<comment type="catalytic activity">
    <reaction evidence="9 10">
        <text>XTP + H2O = XMP + diphosphate + H(+)</text>
        <dbReference type="Rhea" id="RHEA:28610"/>
        <dbReference type="ChEBI" id="CHEBI:15377"/>
        <dbReference type="ChEBI" id="CHEBI:15378"/>
        <dbReference type="ChEBI" id="CHEBI:33019"/>
        <dbReference type="ChEBI" id="CHEBI:57464"/>
        <dbReference type="ChEBI" id="CHEBI:61314"/>
        <dbReference type="EC" id="3.6.1.66"/>
    </reaction>
</comment>
<dbReference type="NCBIfam" id="TIGR00042">
    <property type="entry name" value="RdgB/HAM1 family non-canonical purine NTP pyrophosphatase"/>
    <property type="match status" value="1"/>
</dbReference>
<dbReference type="HAMAP" id="MF_01405">
    <property type="entry name" value="Non_canon_purine_NTPase"/>
    <property type="match status" value="1"/>
</dbReference>
<dbReference type="InterPro" id="IPR002637">
    <property type="entry name" value="RdgB/HAM1"/>
</dbReference>
<dbReference type="Gene3D" id="3.90.950.10">
    <property type="match status" value="1"/>
</dbReference>
<comment type="caution">
    <text evidence="12">The sequence shown here is derived from an EMBL/GenBank/DDBJ whole genome shotgun (WGS) entry which is preliminary data.</text>
</comment>
<gene>
    <name evidence="12" type="ORF">TAGGR_1505</name>
</gene>
<evidence type="ECO:0000313" key="13">
    <source>
        <dbReference type="Proteomes" id="UP000054976"/>
    </source>
</evidence>
<comment type="catalytic activity">
    <reaction evidence="8 10">
        <text>dITP + H2O = dIMP + diphosphate + H(+)</text>
        <dbReference type="Rhea" id="RHEA:28342"/>
        <dbReference type="ChEBI" id="CHEBI:15377"/>
        <dbReference type="ChEBI" id="CHEBI:15378"/>
        <dbReference type="ChEBI" id="CHEBI:33019"/>
        <dbReference type="ChEBI" id="CHEBI:61194"/>
        <dbReference type="ChEBI" id="CHEBI:61382"/>
        <dbReference type="EC" id="3.6.1.66"/>
    </reaction>
</comment>
<dbReference type="GO" id="GO:0000166">
    <property type="term" value="F:nucleotide binding"/>
    <property type="evidence" value="ECO:0007669"/>
    <property type="project" value="UniProtKB-KW"/>
</dbReference>
<evidence type="ECO:0000256" key="4">
    <source>
        <dbReference type="ARBA" id="ARBA00022741"/>
    </source>
</evidence>
<feature type="binding site" evidence="10">
    <location>
        <begin position="181"/>
        <end position="182"/>
    </location>
    <ligand>
        <name>substrate</name>
    </ligand>
</feature>
<feature type="binding site" evidence="10">
    <location>
        <position position="71"/>
    </location>
    <ligand>
        <name>substrate</name>
    </ligand>
</feature>
<dbReference type="PANTHER" id="PTHR11067">
    <property type="entry name" value="INOSINE TRIPHOSPHATE PYROPHOSPHATASE/HAM1 PROTEIN"/>
    <property type="match status" value="1"/>
</dbReference>
<feature type="active site" description="Proton acceptor" evidence="10">
    <location>
        <position position="70"/>
    </location>
</feature>
<evidence type="ECO:0000256" key="8">
    <source>
        <dbReference type="ARBA" id="ARBA00051875"/>
    </source>
</evidence>
<sequence>MEKIVIASRNKKKIEEIKRIIEGLNIELLSVDNFPNLEEVVEDGLTFEENALKKARYVSSHTGLPALADDSGLEVNALGGAPGVRSARYAGENATDEDNIRKLLEELEGIPLERRNARFVCCIALVFPDGKEYLFWGYVRGKIAETARGIHGFGYDPVFIPEGFQKTFAEMPSHEKDKISHRKEALDKLRDFLVKCAPIL</sequence>
<keyword evidence="13" id="KW-1185">Reference proteome</keyword>
<evidence type="ECO:0000256" key="7">
    <source>
        <dbReference type="ARBA" id="ARBA00023080"/>
    </source>
</evidence>
<evidence type="ECO:0000256" key="1">
    <source>
        <dbReference type="ARBA" id="ARBA00008023"/>
    </source>
</evidence>
<protein>
    <recommendedName>
        <fullName evidence="10">dITP/XTP pyrophosphatase</fullName>
        <ecNumber evidence="10">3.6.1.66</ecNumber>
    </recommendedName>
    <alternativeName>
        <fullName evidence="10">Non-canonical purine NTP pyrophosphatase</fullName>
    </alternativeName>
    <alternativeName>
        <fullName evidence="10">Non-standard purine NTP pyrophosphatase</fullName>
    </alternativeName>
    <alternativeName>
        <fullName evidence="10">Nucleoside-triphosphate diphosphatase</fullName>
    </alternativeName>
    <alternativeName>
        <fullName evidence="10">Nucleoside-triphosphate pyrophosphatase</fullName>
        <shortName evidence="10">NTPase</shortName>
    </alternativeName>
</protein>
<dbReference type="FunFam" id="3.90.950.10:FF:000001">
    <property type="entry name" value="dITP/XTP pyrophosphatase"/>
    <property type="match status" value="1"/>
</dbReference>
<dbReference type="RefSeq" id="WP_059175788.1">
    <property type="nucleotide sequence ID" value="NZ_BCNO01000001.1"/>
</dbReference>
<dbReference type="SUPFAM" id="SSF52972">
    <property type="entry name" value="ITPase-like"/>
    <property type="match status" value="1"/>
</dbReference>
<organism evidence="12 13">
    <name type="scientific">Thermodesulfovibrio aggregans</name>
    <dbReference type="NCBI Taxonomy" id="86166"/>
    <lineage>
        <taxon>Bacteria</taxon>
        <taxon>Pseudomonadati</taxon>
        <taxon>Nitrospirota</taxon>
        <taxon>Thermodesulfovibrionia</taxon>
        <taxon>Thermodesulfovibrionales</taxon>
        <taxon>Thermodesulfovibrionaceae</taxon>
        <taxon>Thermodesulfovibrio</taxon>
    </lineage>
</organism>
<keyword evidence="4 10" id="KW-0547">Nucleotide-binding</keyword>
<reference evidence="13" key="1">
    <citation type="submission" date="2016-01" db="EMBL/GenBank/DDBJ databases">
        <title>Draft genome sequence of Thermodesulfovibrio aggregans strain TGE-P1.</title>
        <authorList>
            <person name="Sekiguchi Y."/>
            <person name="Ohashi A."/>
            <person name="Matsuura N."/>
            <person name="Tourlousse M.D."/>
        </authorList>
    </citation>
    <scope>NUCLEOTIDE SEQUENCE [LARGE SCALE GENOMIC DNA]</scope>
    <source>
        <strain evidence="13">TGE-P1</strain>
    </source>
</reference>
<evidence type="ECO:0000256" key="9">
    <source>
        <dbReference type="ARBA" id="ARBA00052017"/>
    </source>
</evidence>
<comment type="catalytic activity">
    <reaction evidence="10">
        <text>ITP + H2O = IMP + diphosphate + H(+)</text>
        <dbReference type="Rhea" id="RHEA:29399"/>
        <dbReference type="ChEBI" id="CHEBI:15377"/>
        <dbReference type="ChEBI" id="CHEBI:15378"/>
        <dbReference type="ChEBI" id="CHEBI:33019"/>
        <dbReference type="ChEBI" id="CHEBI:58053"/>
        <dbReference type="ChEBI" id="CHEBI:61402"/>
        <dbReference type="EC" id="3.6.1.66"/>
    </reaction>
</comment>
<dbReference type="CDD" id="cd00515">
    <property type="entry name" value="HAM1"/>
    <property type="match status" value="1"/>
</dbReference>
<feature type="binding site" evidence="10">
    <location>
        <position position="70"/>
    </location>
    <ligand>
        <name>Mg(2+)</name>
        <dbReference type="ChEBI" id="CHEBI:18420"/>
    </ligand>
</feature>
<evidence type="ECO:0000256" key="6">
    <source>
        <dbReference type="ARBA" id="ARBA00022842"/>
    </source>
</evidence>
<dbReference type="OrthoDB" id="9807456at2"/>
<dbReference type="GO" id="GO:0035870">
    <property type="term" value="F:dITP diphosphatase activity"/>
    <property type="evidence" value="ECO:0007669"/>
    <property type="project" value="UniProtKB-UniRule"/>
</dbReference>
<dbReference type="EC" id="3.6.1.66" evidence="10"/>
<dbReference type="Proteomes" id="UP000054976">
    <property type="component" value="Unassembled WGS sequence"/>
</dbReference>